<protein>
    <submittedName>
        <fullName evidence="1">Uncharacterized protein</fullName>
    </submittedName>
</protein>
<evidence type="ECO:0000313" key="2">
    <source>
        <dbReference type="Proteomes" id="UP000821865"/>
    </source>
</evidence>
<name>A0ACB8D295_DERSI</name>
<reference evidence="1" key="1">
    <citation type="submission" date="2020-05" db="EMBL/GenBank/DDBJ databases">
        <title>Large-scale comparative analyses of tick genomes elucidate their genetic diversity and vector capacities.</title>
        <authorList>
            <person name="Jia N."/>
            <person name="Wang J."/>
            <person name="Shi W."/>
            <person name="Du L."/>
            <person name="Sun Y."/>
            <person name="Zhan W."/>
            <person name="Jiang J."/>
            <person name="Wang Q."/>
            <person name="Zhang B."/>
            <person name="Ji P."/>
            <person name="Sakyi L.B."/>
            <person name="Cui X."/>
            <person name="Yuan T."/>
            <person name="Jiang B."/>
            <person name="Yang W."/>
            <person name="Lam T.T.-Y."/>
            <person name="Chang Q."/>
            <person name="Ding S."/>
            <person name="Wang X."/>
            <person name="Zhu J."/>
            <person name="Ruan X."/>
            <person name="Zhao L."/>
            <person name="Wei J."/>
            <person name="Que T."/>
            <person name="Du C."/>
            <person name="Cheng J."/>
            <person name="Dai P."/>
            <person name="Han X."/>
            <person name="Huang E."/>
            <person name="Gao Y."/>
            <person name="Liu J."/>
            <person name="Shao H."/>
            <person name="Ye R."/>
            <person name="Li L."/>
            <person name="Wei W."/>
            <person name="Wang X."/>
            <person name="Wang C."/>
            <person name="Yang T."/>
            <person name="Huo Q."/>
            <person name="Li W."/>
            <person name="Guo W."/>
            <person name="Chen H."/>
            <person name="Zhou L."/>
            <person name="Ni X."/>
            <person name="Tian J."/>
            <person name="Zhou Y."/>
            <person name="Sheng Y."/>
            <person name="Liu T."/>
            <person name="Pan Y."/>
            <person name="Xia L."/>
            <person name="Li J."/>
            <person name="Zhao F."/>
            <person name="Cao W."/>
        </authorList>
    </citation>
    <scope>NUCLEOTIDE SEQUENCE</scope>
    <source>
        <strain evidence="1">Dsil-2018</strain>
    </source>
</reference>
<accession>A0ACB8D295</accession>
<organism evidence="1 2">
    <name type="scientific">Dermacentor silvarum</name>
    <name type="common">Tick</name>
    <dbReference type="NCBI Taxonomy" id="543639"/>
    <lineage>
        <taxon>Eukaryota</taxon>
        <taxon>Metazoa</taxon>
        <taxon>Ecdysozoa</taxon>
        <taxon>Arthropoda</taxon>
        <taxon>Chelicerata</taxon>
        <taxon>Arachnida</taxon>
        <taxon>Acari</taxon>
        <taxon>Parasitiformes</taxon>
        <taxon>Ixodida</taxon>
        <taxon>Ixodoidea</taxon>
        <taxon>Ixodidae</taxon>
        <taxon>Rhipicephalinae</taxon>
        <taxon>Dermacentor</taxon>
    </lineage>
</organism>
<dbReference type="EMBL" id="CM023472">
    <property type="protein sequence ID" value="KAH7958662.1"/>
    <property type="molecule type" value="Genomic_DNA"/>
</dbReference>
<keyword evidence="2" id="KW-1185">Reference proteome</keyword>
<proteinExistence type="predicted"/>
<comment type="caution">
    <text evidence="1">The sequence shown here is derived from an EMBL/GenBank/DDBJ whole genome shotgun (WGS) entry which is preliminary data.</text>
</comment>
<gene>
    <name evidence="1" type="ORF">HPB49_004062</name>
</gene>
<evidence type="ECO:0000313" key="1">
    <source>
        <dbReference type="EMBL" id="KAH7958662.1"/>
    </source>
</evidence>
<sequence length="183" mass="20168">MMRRAYRGALKLPPGAPTSNLLAMGVHNTFTELCEAQMATQLQRLTLTPTGRALLQLLGHTGTLREAARLHLVPDHVRSTLTVAPIPRNMDPLLHQGRREARVEALTLRYGENNTTCYTDAALYDTTRTRAVAVVLDHHHRELASASLHCQNITEAEEVAIALAIAQGNKLTDSQAACRNYLK</sequence>
<dbReference type="Proteomes" id="UP000821865">
    <property type="component" value="Chromosome 3"/>
</dbReference>